<dbReference type="STRING" id="1089553.Tph_c04680"/>
<feature type="transmembrane region" description="Helical" evidence="1">
    <location>
        <begin position="12"/>
        <end position="35"/>
    </location>
</feature>
<dbReference type="EMBL" id="CP003732">
    <property type="protein sequence ID" value="AFV10710.1"/>
    <property type="molecule type" value="Genomic_DNA"/>
</dbReference>
<evidence type="ECO:0000313" key="2">
    <source>
        <dbReference type="EMBL" id="AFV10710.1"/>
    </source>
</evidence>
<dbReference type="KEGG" id="tpz:Tph_c04680"/>
<organism evidence="2 3">
    <name type="scientific">Thermacetogenium phaeum (strain ATCC BAA-254 / DSM 26808 / PB)</name>
    <dbReference type="NCBI Taxonomy" id="1089553"/>
    <lineage>
        <taxon>Bacteria</taxon>
        <taxon>Bacillati</taxon>
        <taxon>Bacillota</taxon>
        <taxon>Clostridia</taxon>
        <taxon>Thermoanaerobacterales</taxon>
        <taxon>Thermoanaerobacteraceae</taxon>
        <taxon>Thermacetogenium</taxon>
    </lineage>
</organism>
<dbReference type="HOGENOM" id="CLU_1864206_0_0_9"/>
<dbReference type="RefSeq" id="WP_015049628.1">
    <property type="nucleotide sequence ID" value="NC_018870.1"/>
</dbReference>
<gene>
    <name evidence="2" type="ordered locus">Tph_c04680</name>
</gene>
<sequence length="137" mass="13812">MVGRKRRGSASLLLGMGTSFLLVMGGVGAAVFYVIASGGADFYLSRYFTWLLFVSVTCGGMVAGYSGGVGCWVPAGSIGLLWGGLTALLLTAAAPSGPGIPALLALLVLPALVSGTGALLAANRRVKKRREAPPEAG</sequence>
<protein>
    <submittedName>
        <fullName evidence="2">Uncharacterized protein</fullName>
    </submittedName>
</protein>
<feature type="transmembrane region" description="Helical" evidence="1">
    <location>
        <begin position="47"/>
        <end position="65"/>
    </location>
</feature>
<evidence type="ECO:0000313" key="3">
    <source>
        <dbReference type="Proteomes" id="UP000000467"/>
    </source>
</evidence>
<evidence type="ECO:0000256" key="1">
    <source>
        <dbReference type="SAM" id="Phobius"/>
    </source>
</evidence>
<dbReference type="AlphaFoldDB" id="K4LFD9"/>
<keyword evidence="3" id="KW-1185">Reference proteome</keyword>
<proteinExistence type="predicted"/>
<accession>K4LFD9</accession>
<keyword evidence="1" id="KW-1133">Transmembrane helix</keyword>
<feature type="transmembrane region" description="Helical" evidence="1">
    <location>
        <begin position="72"/>
        <end position="94"/>
    </location>
</feature>
<reference evidence="2 3" key="1">
    <citation type="journal article" date="2012" name="BMC Genomics">
        <title>Genome-guided analysis of physiological and morphological traits of the fermentative acetate oxidizer Thermacetogenium phaeum.</title>
        <authorList>
            <person name="Oehler D."/>
            <person name="Poehlein A."/>
            <person name="Leimbach A."/>
            <person name="Muller N."/>
            <person name="Daniel R."/>
            <person name="Gottschalk G."/>
            <person name="Schink B."/>
        </authorList>
    </citation>
    <scope>NUCLEOTIDE SEQUENCE [LARGE SCALE GENOMIC DNA]</scope>
    <source>
        <strain evidence="3">ATCC BAA-254 / DSM 26808 / PB</strain>
    </source>
</reference>
<feature type="transmembrane region" description="Helical" evidence="1">
    <location>
        <begin position="100"/>
        <end position="122"/>
    </location>
</feature>
<name>K4LFD9_THEPS</name>
<dbReference type="Proteomes" id="UP000000467">
    <property type="component" value="Chromosome"/>
</dbReference>
<keyword evidence="1" id="KW-0812">Transmembrane</keyword>
<keyword evidence="1" id="KW-0472">Membrane</keyword>